<dbReference type="RefSeq" id="WP_284313418.1">
    <property type="nucleotide sequence ID" value="NZ_BSPC01000028.1"/>
</dbReference>
<comment type="caution">
    <text evidence="1">The sequence shown here is derived from an EMBL/GenBank/DDBJ whole genome shotgun (WGS) entry which is preliminary data.</text>
</comment>
<evidence type="ECO:0000313" key="1">
    <source>
        <dbReference type="EMBL" id="GLS20323.1"/>
    </source>
</evidence>
<sequence>MSRSSRTKEFSNADVLVAGDVEAGEPASGEIRLHINAIGLNHSDGAASADSPTIPHAMA</sequence>
<keyword evidence="2" id="KW-1185">Reference proteome</keyword>
<dbReference type="EMBL" id="BSPC01000028">
    <property type="protein sequence ID" value="GLS20323.1"/>
    <property type="molecule type" value="Genomic_DNA"/>
</dbReference>
<dbReference type="InterPro" id="IPR011032">
    <property type="entry name" value="GroES-like_sf"/>
</dbReference>
<organism evidence="1 2">
    <name type="scientific">Labrys miyagiensis</name>
    <dbReference type="NCBI Taxonomy" id="346912"/>
    <lineage>
        <taxon>Bacteria</taxon>
        <taxon>Pseudomonadati</taxon>
        <taxon>Pseudomonadota</taxon>
        <taxon>Alphaproteobacteria</taxon>
        <taxon>Hyphomicrobiales</taxon>
        <taxon>Xanthobacteraceae</taxon>
        <taxon>Labrys</taxon>
    </lineage>
</organism>
<dbReference type="Proteomes" id="UP001156882">
    <property type="component" value="Unassembled WGS sequence"/>
</dbReference>
<gene>
    <name evidence="1" type="ORF">GCM10007874_33400</name>
</gene>
<evidence type="ECO:0000313" key="2">
    <source>
        <dbReference type="Proteomes" id="UP001156882"/>
    </source>
</evidence>
<protein>
    <submittedName>
        <fullName evidence="1">Uncharacterized protein</fullName>
    </submittedName>
</protein>
<name>A0ABQ6CJ73_9HYPH</name>
<accession>A0ABQ6CJ73</accession>
<reference evidence="2" key="1">
    <citation type="journal article" date="2019" name="Int. J. Syst. Evol. Microbiol.">
        <title>The Global Catalogue of Microorganisms (GCM) 10K type strain sequencing project: providing services to taxonomists for standard genome sequencing and annotation.</title>
        <authorList>
            <consortium name="The Broad Institute Genomics Platform"/>
            <consortium name="The Broad Institute Genome Sequencing Center for Infectious Disease"/>
            <person name="Wu L."/>
            <person name="Ma J."/>
        </authorList>
    </citation>
    <scope>NUCLEOTIDE SEQUENCE [LARGE SCALE GENOMIC DNA]</scope>
    <source>
        <strain evidence="2">NBRC 101365</strain>
    </source>
</reference>
<dbReference type="Gene3D" id="3.90.180.10">
    <property type="entry name" value="Medium-chain alcohol dehydrogenases, catalytic domain"/>
    <property type="match status" value="1"/>
</dbReference>
<proteinExistence type="predicted"/>
<dbReference type="SUPFAM" id="SSF50129">
    <property type="entry name" value="GroES-like"/>
    <property type="match status" value="1"/>
</dbReference>